<dbReference type="InterPro" id="IPR036047">
    <property type="entry name" value="F-box-like_dom_sf"/>
</dbReference>
<organism evidence="2 3">
    <name type="scientific">Leucocoprinus birnbaumii</name>
    <dbReference type="NCBI Taxonomy" id="56174"/>
    <lineage>
        <taxon>Eukaryota</taxon>
        <taxon>Fungi</taxon>
        <taxon>Dikarya</taxon>
        <taxon>Basidiomycota</taxon>
        <taxon>Agaricomycotina</taxon>
        <taxon>Agaricomycetes</taxon>
        <taxon>Agaricomycetidae</taxon>
        <taxon>Agaricales</taxon>
        <taxon>Agaricineae</taxon>
        <taxon>Agaricaceae</taxon>
        <taxon>Leucocoprinus</taxon>
    </lineage>
</organism>
<feature type="domain" description="F-box" evidence="1">
    <location>
        <begin position="147"/>
        <end position="201"/>
    </location>
</feature>
<keyword evidence="3" id="KW-1185">Reference proteome</keyword>
<proteinExistence type="predicted"/>
<sequence length="724" mass="81263">MSCSPLPDSGTSRSLWDPIISPMKIVRDAANIYARLVGPTAELLDSGDHTHLLDIGAIWKLVRSGVWHPCEWENVEENTHAIDSVRDTMAFVVRRLDELEGKSATSTVDDVVLADFAGRRVQSHIRHCSVPELRCILAALQSLSSPWRKLPDELLIEVFSRCIPVNTVFSASEAPLLFTTICSRWHTLCINTPSLWTSVVLTENFLIHEEAHLRVATEFEKYWEGKAPNLGPKGPEFVSMILRRSRTLPLSLSSHSGILLHPDTRNLVYDNFFRLKDLAILIPEPDNWHDAPIPTSDRPLVAPHLENLHIYALRAPGPPLSHLETWASSYMDLIHSSAPTLRQLSLCVVSWPRVNFNHDWHNLTHITWRTSVPEGQLILLFHRAPNLVYASFPQILSGFYDATSSALVRNNHEVMAHLETLVVGVRSMEGVFNAITAPKLKHLVHTGPSSQDKLAMIAFFQRSACPLQTLYLYHAGYDSWIDLLDVLQSVESGVGASTADRKQATRRRGHLKALLVTDGHPDRGLISDLVMDGLTWKPDGGKRTVYPAESNRLAADQSELDAARSEEHNHSRSGDEVLFPGLEYLSFYDIGISCPGKLPELLRSRTAVESSASEPYNSHNEELAQKSASVAKLKVFETWHQDTGLNDVCNADWEAIETLRQEGLVLRTFRSEDNSRSCLSDEQKRLLEKYIREEGLIVRDFLHDTGQFAPIALDEEIQMTCVEP</sequence>
<dbReference type="EMBL" id="JANIEX010000001">
    <property type="protein sequence ID" value="KAJ3576993.1"/>
    <property type="molecule type" value="Genomic_DNA"/>
</dbReference>
<reference evidence="2" key="1">
    <citation type="submission" date="2022-07" db="EMBL/GenBank/DDBJ databases">
        <title>Genome Sequence of Leucocoprinus birnbaumii.</title>
        <authorList>
            <person name="Buettner E."/>
        </authorList>
    </citation>
    <scope>NUCLEOTIDE SEQUENCE</scope>
    <source>
        <strain evidence="2">VT141</strain>
    </source>
</reference>
<comment type="caution">
    <text evidence="2">The sequence shown here is derived from an EMBL/GenBank/DDBJ whole genome shotgun (WGS) entry which is preliminary data.</text>
</comment>
<dbReference type="InterPro" id="IPR001810">
    <property type="entry name" value="F-box_dom"/>
</dbReference>
<dbReference type="Proteomes" id="UP001213000">
    <property type="component" value="Unassembled WGS sequence"/>
</dbReference>
<protein>
    <recommendedName>
        <fullName evidence="1">F-box domain-containing protein</fullName>
    </recommendedName>
</protein>
<evidence type="ECO:0000313" key="3">
    <source>
        <dbReference type="Proteomes" id="UP001213000"/>
    </source>
</evidence>
<gene>
    <name evidence="2" type="ORF">NP233_g4</name>
</gene>
<dbReference type="SUPFAM" id="SSF81383">
    <property type="entry name" value="F-box domain"/>
    <property type="match status" value="1"/>
</dbReference>
<dbReference type="Gene3D" id="1.20.1280.50">
    <property type="match status" value="1"/>
</dbReference>
<dbReference type="AlphaFoldDB" id="A0AAD5Z0J9"/>
<evidence type="ECO:0000313" key="2">
    <source>
        <dbReference type="EMBL" id="KAJ3576993.1"/>
    </source>
</evidence>
<name>A0AAD5Z0J9_9AGAR</name>
<evidence type="ECO:0000259" key="1">
    <source>
        <dbReference type="Pfam" id="PF12937"/>
    </source>
</evidence>
<dbReference type="Pfam" id="PF12937">
    <property type="entry name" value="F-box-like"/>
    <property type="match status" value="1"/>
</dbReference>
<accession>A0AAD5Z0J9</accession>